<name>A0ABT9CCZ8_9BACL</name>
<evidence type="ECO:0000313" key="1">
    <source>
        <dbReference type="EMBL" id="MDO7907142.1"/>
    </source>
</evidence>
<comment type="caution">
    <text evidence="1">The sequence shown here is derived from an EMBL/GenBank/DDBJ whole genome shotgun (WGS) entry which is preliminary data.</text>
</comment>
<reference evidence="1 2" key="1">
    <citation type="submission" date="2023-07" db="EMBL/GenBank/DDBJ databases">
        <title>Paenibacillus sp. JX-17 nov. isolated from soil.</title>
        <authorList>
            <person name="Wan Y."/>
            <person name="Liu B."/>
        </authorList>
    </citation>
    <scope>NUCLEOTIDE SEQUENCE [LARGE SCALE GENOMIC DNA]</scope>
    <source>
        <strain evidence="1 2">JX-17</strain>
    </source>
</reference>
<dbReference type="Proteomes" id="UP001240171">
    <property type="component" value="Unassembled WGS sequence"/>
</dbReference>
<gene>
    <name evidence="1" type="ORF">Q5741_12055</name>
</gene>
<organism evidence="1 2">
    <name type="scientific">Paenibacillus lacisoli</name>
    <dbReference type="NCBI Taxonomy" id="3064525"/>
    <lineage>
        <taxon>Bacteria</taxon>
        <taxon>Bacillati</taxon>
        <taxon>Bacillota</taxon>
        <taxon>Bacilli</taxon>
        <taxon>Bacillales</taxon>
        <taxon>Paenibacillaceae</taxon>
        <taxon>Paenibacillus</taxon>
    </lineage>
</organism>
<proteinExistence type="predicted"/>
<dbReference type="GO" id="GO:0016829">
    <property type="term" value="F:lyase activity"/>
    <property type="evidence" value="ECO:0007669"/>
    <property type="project" value="UniProtKB-KW"/>
</dbReference>
<evidence type="ECO:0000313" key="2">
    <source>
        <dbReference type="Proteomes" id="UP001240171"/>
    </source>
</evidence>
<accession>A0ABT9CCZ8</accession>
<protein>
    <submittedName>
        <fullName evidence="1">Class 1 isoprenoid biosynthesis enzyme</fullName>
        <ecNumber evidence="1">4.2.3.-</ecNumber>
    </submittedName>
</protein>
<keyword evidence="1" id="KW-0456">Lyase</keyword>
<dbReference type="RefSeq" id="WP_305024348.1">
    <property type="nucleotide sequence ID" value="NZ_JAUQTB010000006.1"/>
</dbReference>
<sequence length="314" mass="36497">MKWFTPYQTELAGIYAEAGQRISLFPSPLNDLGIRYLDRFNPLLEDSINNYICYLLPLWMQDASSSDSIPPDTYRQLSIGNVFLMLHYFILDDLMDTRPEAWREQIGLGTMMYDECLAIYRARFPDNPLVWEYLREYTRDWAEAIVRETQADPFMSEPFNVACKAAPIKIASTSVLLLRGQREEIASFSSYVDAVLLALQMADDWSDWEEDLVHNSYNCLLSFIRHEYGMAHQEQLTRQQVEEAIYTTCILNRYVERGRDLIRTVPVPLTFAPHLADFGEAIFQGLQQDADLILEERQRLLRAGGLQYFIEKNV</sequence>
<dbReference type="EC" id="4.2.3.-" evidence="1"/>
<dbReference type="EMBL" id="JAUQTB010000006">
    <property type="protein sequence ID" value="MDO7907142.1"/>
    <property type="molecule type" value="Genomic_DNA"/>
</dbReference>
<dbReference type="CDD" id="cd00385">
    <property type="entry name" value="Isoprenoid_Biosyn_C1"/>
    <property type="match status" value="1"/>
</dbReference>
<keyword evidence="2" id="KW-1185">Reference proteome</keyword>